<evidence type="ECO:0000256" key="1">
    <source>
        <dbReference type="SAM" id="SignalP"/>
    </source>
</evidence>
<gene>
    <name evidence="3" type="ORF">J2Z53_001024</name>
</gene>
<dbReference type="Gene3D" id="3.20.20.370">
    <property type="entry name" value="Glycoside hydrolase/deacetylase"/>
    <property type="match status" value="1"/>
</dbReference>
<accession>A0ABS4EZM0</accession>
<dbReference type="CDD" id="cd10944">
    <property type="entry name" value="CE4_SmPgdA_like"/>
    <property type="match status" value="1"/>
</dbReference>
<dbReference type="PANTHER" id="PTHR10587">
    <property type="entry name" value="GLYCOSYL TRANSFERASE-RELATED"/>
    <property type="match status" value="1"/>
</dbReference>
<keyword evidence="4" id="KW-1185">Reference proteome</keyword>
<feature type="chain" id="PRO_5046621521" evidence="1">
    <location>
        <begin position="26"/>
        <end position="236"/>
    </location>
</feature>
<evidence type="ECO:0000313" key="3">
    <source>
        <dbReference type="EMBL" id="MBP1889443.1"/>
    </source>
</evidence>
<feature type="signal peptide" evidence="1">
    <location>
        <begin position="1"/>
        <end position="25"/>
    </location>
</feature>
<keyword evidence="1" id="KW-0732">Signal</keyword>
<sequence>MKKLVLNTLILILLMSIMPSFKAFAAKNCENNEEKIIYLTFDDGPSTKVLPDILDTLEKEDVKGTFFIIGNEIKGREDILKRIHKDGHSIGLHSFTHEKKKLYSSNEEFLNEMLKTQSLINDIVHIKPTILRFPFGCNNTYYKLNPSLINLLHKNNLKVYDWNVDSGDGANHKASPNTYVKNSKSNKNSIILLMHCGTINKNSAKALPEIISYYKSKGYVFKKITPSSPEYFNYIK</sequence>
<comment type="caution">
    <text evidence="3">The sequence shown here is derived from an EMBL/GenBank/DDBJ whole genome shotgun (WGS) entry which is preliminary data.</text>
</comment>
<dbReference type="InterPro" id="IPR002509">
    <property type="entry name" value="NODB_dom"/>
</dbReference>
<evidence type="ECO:0000313" key="4">
    <source>
        <dbReference type="Proteomes" id="UP000783390"/>
    </source>
</evidence>
<organism evidence="3 4">
    <name type="scientific">Clostridium moniliforme</name>
    <dbReference type="NCBI Taxonomy" id="39489"/>
    <lineage>
        <taxon>Bacteria</taxon>
        <taxon>Bacillati</taxon>
        <taxon>Bacillota</taxon>
        <taxon>Clostridia</taxon>
        <taxon>Eubacteriales</taxon>
        <taxon>Clostridiaceae</taxon>
        <taxon>Clostridium</taxon>
    </lineage>
</organism>
<dbReference type="RefSeq" id="WP_209796138.1">
    <property type="nucleotide sequence ID" value="NZ_JAGGJZ010000002.1"/>
</dbReference>
<dbReference type="Pfam" id="PF01522">
    <property type="entry name" value="Polysacc_deac_1"/>
    <property type="match status" value="1"/>
</dbReference>
<dbReference type="PROSITE" id="PS51677">
    <property type="entry name" value="NODB"/>
    <property type="match status" value="1"/>
</dbReference>
<dbReference type="InterPro" id="IPR011330">
    <property type="entry name" value="Glyco_hydro/deAcase_b/a-brl"/>
</dbReference>
<dbReference type="Proteomes" id="UP000783390">
    <property type="component" value="Unassembled WGS sequence"/>
</dbReference>
<name>A0ABS4EZM0_9CLOT</name>
<dbReference type="SUPFAM" id="SSF88713">
    <property type="entry name" value="Glycoside hydrolase/deacetylase"/>
    <property type="match status" value="1"/>
</dbReference>
<feature type="domain" description="NodB homology" evidence="2">
    <location>
        <begin position="35"/>
        <end position="222"/>
    </location>
</feature>
<proteinExistence type="predicted"/>
<protein>
    <submittedName>
        <fullName evidence="3">Peptidoglycan/xylan/chitin deacetylase (PgdA/CDA1 family)</fullName>
    </submittedName>
</protein>
<dbReference type="EMBL" id="JAGGJZ010000002">
    <property type="protein sequence ID" value="MBP1889443.1"/>
    <property type="molecule type" value="Genomic_DNA"/>
</dbReference>
<dbReference type="InterPro" id="IPR050248">
    <property type="entry name" value="Polysacc_deacetylase_ArnD"/>
</dbReference>
<reference evidence="3 4" key="1">
    <citation type="submission" date="2021-03" db="EMBL/GenBank/DDBJ databases">
        <title>Genomic Encyclopedia of Type Strains, Phase IV (KMG-IV): sequencing the most valuable type-strain genomes for metagenomic binning, comparative biology and taxonomic classification.</title>
        <authorList>
            <person name="Goeker M."/>
        </authorList>
    </citation>
    <scope>NUCLEOTIDE SEQUENCE [LARGE SCALE GENOMIC DNA]</scope>
    <source>
        <strain evidence="3 4">DSM 3984</strain>
    </source>
</reference>
<evidence type="ECO:0000259" key="2">
    <source>
        <dbReference type="PROSITE" id="PS51677"/>
    </source>
</evidence>
<dbReference type="PANTHER" id="PTHR10587:SF125">
    <property type="entry name" value="POLYSACCHARIDE DEACETYLASE YHEN-RELATED"/>
    <property type="match status" value="1"/>
</dbReference>